<proteinExistence type="predicted"/>
<dbReference type="EMBL" id="CP002830">
    <property type="protein sequence ID" value="AEI67101.1"/>
    <property type="molecule type" value="Genomic_DNA"/>
</dbReference>
<reference evidence="1 2" key="1">
    <citation type="journal article" date="2011" name="J. Bacteriol.">
        <title>Genome sequence of the halotolerant marine bacterium Myxococcus fulvus HW-1.</title>
        <authorList>
            <person name="Li Z.F."/>
            <person name="Li X."/>
            <person name="Liu H."/>
            <person name="Liu X."/>
            <person name="Han K."/>
            <person name="Wu Z.H."/>
            <person name="Hu W."/>
            <person name="Li F.F."/>
            <person name="Li Y.Z."/>
        </authorList>
    </citation>
    <scope>NUCLEOTIDE SEQUENCE [LARGE SCALE GENOMIC DNA]</scope>
    <source>
        <strain evidence="2">ATCC BAA-855 / HW-1</strain>
    </source>
</reference>
<dbReference type="HOGENOM" id="CLU_289321_0_0_7"/>
<sequence>MGGGNMRIEKFLDSIKAKSLGWEPGDNLATLQLTDSQLGQLNAWVGERAHKVKRLRDEFKVAWGAAMLLAGARAIQRLFRDNPDARLEYANVGVKLGIDQLAQHMNTDAWSAIEVGARQVWGIRLMRSRAAARRVLETMLMHSGALWPLLESLTDEVERSWSWESLAQAERQEVADWMASHAKLLQVREGLRSALRDEGTRLDLAEHLQRFAEVKAFLAQRAAIPLARGALTEVLGAPDEETARALVDRLAPPATTVQAPGRAEWRWDSKNGLDRLVLRLPDTITVSGAGPAQQRILLGFANGTITVAFLRQGELYEREAGSSSLPLPRATKFPATILAFEAQGEFEVPYMEVAAPAEPVALFDAETGAHLSTAPTGTTVVLVCAPGYRLDAPEDFRRRSLAELDAWSCKLPAHAQTLTMYCPDGSAEEWPLDPKALPLRIVFEPPHVPGLAFGRAAAYTRFPRFFVDGDIRTFSYRLTGPAGEQSGGLRNRLVRPAQKLATIPGRYRLEVSADGRRGFAHFVIVPEGTALTSRSDALGTHITISGDELALLTRTHEHTRTLTVNPSVHGKLSIGVVWQRADLRGAYYIGAYPPRVEVRPAADASATDERAFELLLGSGGLQIDGPPGAGVRIVAGEAIFVRYLDSAGHRFIRFSELPRRVLQVGDGGLRIRVHVGRWLSEMLHFTRRTARRLNVTPEMRADTWYARTKLPDSPPVHIEFVNAWAPWTPVQRIEANVVARDEGGFLYEVPVPASGRPYQVTAFSGAERITGMGLLYSHAGRPTAPHGLDLLERLLWDGTERKRELWRDAIERRLAKHREQWVFDTFKTLRRYGTRWFKIAEHLADATTHLRLGALVSPTEESDHVEAVFRELDWPLARVRYADFQRVEPSDPVVALRRIAEWHAGLLVPAFLKWDPRDHYMDVAVLLAPLHEAPRLLSSAEIDAVCSPDAEVMRNLTSSMASGRLAGLVEIRRKPTELSDASDLRSLIARDSDTGGVHPRLSAIWQQALPPDARALENAVVNVTERVHRWRAGGPALPELWDDVQVLQHSAPTLFDYWLNRWAAEASAT</sequence>
<dbReference type="KEGG" id="mfu:LILAB_26040"/>
<dbReference type="Proteomes" id="UP000000488">
    <property type="component" value="Chromosome"/>
</dbReference>
<dbReference type="AlphaFoldDB" id="F8CAP9"/>
<name>F8CAP9_MYXFH</name>
<evidence type="ECO:0000313" key="2">
    <source>
        <dbReference type="Proteomes" id="UP000000488"/>
    </source>
</evidence>
<protein>
    <submittedName>
        <fullName evidence="1">Uncharacterized protein</fullName>
    </submittedName>
</protein>
<gene>
    <name evidence="1" type="ordered locus">LILAB_26040</name>
</gene>
<accession>F8CAP9</accession>
<organism evidence="1 2">
    <name type="scientific">Myxococcus fulvus (strain ATCC BAA-855 / HW-1)</name>
    <dbReference type="NCBI Taxonomy" id="483219"/>
    <lineage>
        <taxon>Bacteria</taxon>
        <taxon>Pseudomonadati</taxon>
        <taxon>Myxococcota</taxon>
        <taxon>Myxococcia</taxon>
        <taxon>Myxococcales</taxon>
        <taxon>Cystobacterineae</taxon>
        <taxon>Myxococcaceae</taxon>
        <taxon>Myxococcus</taxon>
    </lineage>
</organism>
<evidence type="ECO:0000313" key="1">
    <source>
        <dbReference type="EMBL" id="AEI67101.1"/>
    </source>
</evidence>